<keyword evidence="2" id="KW-1185">Reference proteome</keyword>
<accession>A0ABR1RGE7</accession>
<dbReference type="Proteomes" id="UP001396898">
    <property type="component" value="Unassembled WGS sequence"/>
</dbReference>
<evidence type="ECO:0000313" key="1">
    <source>
        <dbReference type="EMBL" id="KAK8009319.1"/>
    </source>
</evidence>
<dbReference type="EMBL" id="JAQQWI010000016">
    <property type="protein sequence ID" value="KAK8009319.1"/>
    <property type="molecule type" value="Genomic_DNA"/>
</dbReference>
<proteinExistence type="predicted"/>
<comment type="caution">
    <text evidence="1">The sequence shown here is derived from an EMBL/GenBank/DDBJ whole genome shotgun (WGS) entry which is preliminary data.</text>
</comment>
<reference evidence="1 2" key="1">
    <citation type="submission" date="2023-01" db="EMBL/GenBank/DDBJ databases">
        <title>Analysis of 21 Apiospora genomes using comparative genomics revels a genus with tremendous synthesis potential of carbohydrate active enzymes and secondary metabolites.</title>
        <authorList>
            <person name="Sorensen T."/>
        </authorList>
    </citation>
    <scope>NUCLEOTIDE SEQUENCE [LARGE SCALE GENOMIC DNA]</scope>
    <source>
        <strain evidence="1 2">CBS 20057</strain>
    </source>
</reference>
<evidence type="ECO:0000313" key="2">
    <source>
        <dbReference type="Proteomes" id="UP001396898"/>
    </source>
</evidence>
<name>A0ABR1RGE7_9PEZI</name>
<sequence length="415" mass="47388">MAFRDVIDKHPIVGKLFPNRVACIDEVMSLLERSAFVAIDTEYITKLDDTLYQVGVAYIPDIKPPTRTPDDQLLLKDFIQSGQVAGRSVNIVRNAEEEEELLSSSKREKLPTSWPSTLLTNEECSQATLEPRLDALIQSYKEDALRRGKDQLVLVVYENAADWRYMTLYFSRVARHFARWLDVRDLGKEVNPQNQKLPTLQCTLRVFGYRWPFISDPAADPDALRDPLRGKTHNAGEDAVMTLAALEGFLGPALRKAMTSHQDLRAMMSWATSPPLRAEFAATIEPMSQDRLPHCMGVVTRAARYFLPYTPTRLHISCKPQENWQRGWQKVGEKGWAAFETKAHLERFIKTYHEATVQGITLRVLRVRRTKDELVRGGYLTSEQINLSRAARKTMRDDYQALRESGFELTGLFPS</sequence>
<organism evidence="1 2">
    <name type="scientific">Apiospora marii</name>
    <dbReference type="NCBI Taxonomy" id="335849"/>
    <lineage>
        <taxon>Eukaryota</taxon>
        <taxon>Fungi</taxon>
        <taxon>Dikarya</taxon>
        <taxon>Ascomycota</taxon>
        <taxon>Pezizomycotina</taxon>
        <taxon>Sordariomycetes</taxon>
        <taxon>Xylariomycetidae</taxon>
        <taxon>Amphisphaeriales</taxon>
        <taxon>Apiosporaceae</taxon>
        <taxon>Apiospora</taxon>
    </lineage>
</organism>
<protein>
    <recommendedName>
        <fullName evidence="3">Exonuclease domain-containing protein</fullName>
    </recommendedName>
</protein>
<gene>
    <name evidence="1" type="ORF">PG991_011870</name>
</gene>
<evidence type="ECO:0008006" key="3">
    <source>
        <dbReference type="Google" id="ProtNLM"/>
    </source>
</evidence>